<feature type="transmembrane region" description="Helical" evidence="6">
    <location>
        <begin position="183"/>
        <end position="206"/>
    </location>
</feature>
<organism evidence="7 8">
    <name type="scientific">Alloyangia pacifica</name>
    <dbReference type="NCBI Taxonomy" id="311180"/>
    <lineage>
        <taxon>Bacteria</taxon>
        <taxon>Pseudomonadati</taxon>
        <taxon>Pseudomonadota</taxon>
        <taxon>Alphaproteobacteria</taxon>
        <taxon>Rhodobacterales</taxon>
        <taxon>Roseobacteraceae</taxon>
        <taxon>Alloyangia</taxon>
    </lineage>
</organism>
<feature type="transmembrane region" description="Helical" evidence="6">
    <location>
        <begin position="58"/>
        <end position="76"/>
    </location>
</feature>
<feature type="transmembrane region" description="Helical" evidence="6">
    <location>
        <begin position="6"/>
        <end position="24"/>
    </location>
</feature>
<dbReference type="PANTHER" id="PTHR30482">
    <property type="entry name" value="HIGH-AFFINITY BRANCHED-CHAIN AMINO ACID TRANSPORT SYSTEM PERMEASE"/>
    <property type="match status" value="1"/>
</dbReference>
<keyword evidence="8" id="KW-1185">Reference proteome</keyword>
<dbReference type="Proteomes" id="UP000199392">
    <property type="component" value="Unassembled WGS sequence"/>
</dbReference>
<dbReference type="AlphaFoldDB" id="A0A1I6VXC7"/>
<evidence type="ECO:0000256" key="4">
    <source>
        <dbReference type="ARBA" id="ARBA00022989"/>
    </source>
</evidence>
<feature type="transmembrane region" description="Helical" evidence="6">
    <location>
        <begin position="262"/>
        <end position="281"/>
    </location>
</feature>
<evidence type="ECO:0000313" key="8">
    <source>
        <dbReference type="Proteomes" id="UP000199392"/>
    </source>
</evidence>
<protein>
    <submittedName>
        <fullName evidence="7">Branched-chain amino acid transport system permease protein</fullName>
    </submittedName>
</protein>
<comment type="subcellular location">
    <subcellularLocation>
        <location evidence="1">Cell membrane</location>
        <topology evidence="1">Multi-pass membrane protein</topology>
    </subcellularLocation>
</comment>
<keyword evidence="3 6" id="KW-0812">Transmembrane</keyword>
<keyword evidence="4 6" id="KW-1133">Transmembrane helix</keyword>
<evidence type="ECO:0000256" key="1">
    <source>
        <dbReference type="ARBA" id="ARBA00004651"/>
    </source>
</evidence>
<dbReference type="PANTHER" id="PTHR30482:SF20">
    <property type="entry name" value="HIGH-AFFINITY BRANCHED-CHAIN AMINO ACID TRANSPORT SYSTEM PERMEASE PROTEIN LIVM"/>
    <property type="match status" value="1"/>
</dbReference>
<dbReference type="GO" id="GO:0015658">
    <property type="term" value="F:branched-chain amino acid transmembrane transporter activity"/>
    <property type="evidence" value="ECO:0007669"/>
    <property type="project" value="InterPro"/>
</dbReference>
<dbReference type="EMBL" id="FOZW01000013">
    <property type="protein sequence ID" value="SFT18378.1"/>
    <property type="molecule type" value="Genomic_DNA"/>
</dbReference>
<feature type="transmembrane region" description="Helical" evidence="6">
    <location>
        <begin position="218"/>
        <end position="242"/>
    </location>
</feature>
<evidence type="ECO:0000256" key="2">
    <source>
        <dbReference type="ARBA" id="ARBA00022475"/>
    </source>
</evidence>
<dbReference type="Pfam" id="PF02653">
    <property type="entry name" value="BPD_transp_2"/>
    <property type="match status" value="1"/>
</dbReference>
<evidence type="ECO:0000313" key="7">
    <source>
        <dbReference type="EMBL" id="SFT18378.1"/>
    </source>
</evidence>
<keyword evidence="2" id="KW-1003">Cell membrane</keyword>
<keyword evidence="5 6" id="KW-0472">Membrane</keyword>
<dbReference type="InterPro" id="IPR043428">
    <property type="entry name" value="LivM-like"/>
</dbReference>
<reference evidence="8" key="1">
    <citation type="submission" date="2016-10" db="EMBL/GenBank/DDBJ databases">
        <authorList>
            <person name="Varghese N."/>
            <person name="Submissions S."/>
        </authorList>
    </citation>
    <scope>NUCLEOTIDE SEQUENCE [LARGE SCALE GENOMIC DNA]</scope>
    <source>
        <strain evidence="8">DSM 26894</strain>
    </source>
</reference>
<dbReference type="GO" id="GO:0005886">
    <property type="term" value="C:plasma membrane"/>
    <property type="evidence" value="ECO:0007669"/>
    <property type="project" value="UniProtKB-SubCell"/>
</dbReference>
<dbReference type="STRING" id="311180.SAMN04488050_113133"/>
<sequence length="296" mass="31497">MSEFLIHVAAVSCLYGILALALNLQMGFSGLVNFGLIALFGCGTYGAAFAHLWGWPPLAGLALGLIFAALMGLFFARLGARMSEDYWGIATLSLAEIMRLVFTNEQALAGGAQGVSGLPVSFAGLAGQGAGLSRLALYAALLAAAFVLCQRITRSGFGMALKMMREEPQLARALGYDLGRMRAIVMVISSLMAAVAGFLYAHYLSFVGPEQLMSHETFLIWSMVIIGGIANNWGVVAGAFLMQFALAYVPFVKDWLDMPSDFVAATRLVIVGGGILAFLIWRPKGLFPERIGGSHG</sequence>
<dbReference type="OrthoDB" id="9814461at2"/>
<dbReference type="RefSeq" id="WP_092428984.1">
    <property type="nucleotide sequence ID" value="NZ_FNCL01000013.1"/>
</dbReference>
<dbReference type="CDD" id="cd06581">
    <property type="entry name" value="TM_PBP1_LivM_like"/>
    <property type="match status" value="1"/>
</dbReference>
<proteinExistence type="predicted"/>
<feature type="transmembrane region" description="Helical" evidence="6">
    <location>
        <begin position="135"/>
        <end position="153"/>
    </location>
</feature>
<accession>A0A1I6VXC7</accession>
<evidence type="ECO:0000256" key="5">
    <source>
        <dbReference type="ARBA" id="ARBA00023136"/>
    </source>
</evidence>
<gene>
    <name evidence="7" type="ORF">SAMN04488050_113133</name>
</gene>
<evidence type="ECO:0000256" key="6">
    <source>
        <dbReference type="SAM" id="Phobius"/>
    </source>
</evidence>
<name>A0A1I6VXC7_9RHOB</name>
<evidence type="ECO:0000256" key="3">
    <source>
        <dbReference type="ARBA" id="ARBA00022692"/>
    </source>
</evidence>
<feature type="transmembrane region" description="Helical" evidence="6">
    <location>
        <begin position="31"/>
        <end position="52"/>
    </location>
</feature>
<dbReference type="InterPro" id="IPR001851">
    <property type="entry name" value="ABC_transp_permease"/>
</dbReference>